<reference evidence="8" key="2">
    <citation type="submission" date="2025-09" db="UniProtKB">
        <authorList>
            <consortium name="Ensembl"/>
        </authorList>
    </citation>
    <scope>IDENTIFICATION</scope>
</reference>
<proteinExistence type="inferred from homology"/>
<keyword evidence="2 5" id="KW-0863">Zinc-finger</keyword>
<keyword evidence="6" id="KW-0805">Transcription regulation</keyword>
<dbReference type="Pfam" id="PF05485">
    <property type="entry name" value="THAP"/>
    <property type="match status" value="1"/>
</dbReference>
<dbReference type="InParanoid" id="A0A672JZJ2"/>
<dbReference type="GO" id="GO:0008270">
    <property type="term" value="F:zinc ion binding"/>
    <property type="evidence" value="ECO:0007669"/>
    <property type="project" value="UniProtKB-KW"/>
</dbReference>
<evidence type="ECO:0000256" key="4">
    <source>
        <dbReference type="ARBA" id="ARBA00023125"/>
    </source>
</evidence>
<comment type="similarity">
    <text evidence="6">Belongs to the THAP1 family.</text>
</comment>
<evidence type="ECO:0000313" key="8">
    <source>
        <dbReference type="Ensembl" id="ENSSGRP00000002008.1"/>
    </source>
</evidence>
<dbReference type="InterPro" id="IPR006612">
    <property type="entry name" value="THAP_Znf"/>
</dbReference>
<evidence type="ECO:0000256" key="3">
    <source>
        <dbReference type="ARBA" id="ARBA00022833"/>
    </source>
</evidence>
<evidence type="ECO:0000256" key="2">
    <source>
        <dbReference type="ARBA" id="ARBA00022771"/>
    </source>
</evidence>
<dbReference type="AlphaFoldDB" id="A0A672JZJ2"/>
<comment type="function">
    <text evidence="6">DNA-binding transcription regulator that regulates endothelial cell proliferation and G1/S cell-cycle progression. Specifically binds the 5'-[AT]NTNN[GT]GGCA[AGT]-3' core DNA sequence and acts by modulating expression of pRB-E2F cell-cycle target genes.</text>
</comment>
<keyword evidence="9" id="KW-1185">Reference proteome</keyword>
<comment type="subcellular location">
    <subcellularLocation>
        <location evidence="6">Nucleus</location>
        <location evidence="6">Nucleoplasm</location>
    </subcellularLocation>
</comment>
<keyword evidence="6" id="KW-0131">Cell cycle</keyword>
<dbReference type="GO" id="GO:0003700">
    <property type="term" value="F:DNA-binding transcription factor activity"/>
    <property type="evidence" value="ECO:0007669"/>
    <property type="project" value="UniProtKB-UniRule"/>
</dbReference>
<evidence type="ECO:0000256" key="1">
    <source>
        <dbReference type="ARBA" id="ARBA00022723"/>
    </source>
</evidence>
<dbReference type="GO" id="GO:0005654">
    <property type="term" value="C:nucleoplasm"/>
    <property type="evidence" value="ECO:0007669"/>
    <property type="project" value="UniProtKB-SubCell"/>
</dbReference>
<keyword evidence="6" id="KW-0539">Nucleus</keyword>
<organism evidence="8 9">
    <name type="scientific">Sinocyclocheilus grahami</name>
    <name type="common">Dianchi golden-line fish</name>
    <name type="synonym">Barbus grahami</name>
    <dbReference type="NCBI Taxonomy" id="75366"/>
    <lineage>
        <taxon>Eukaryota</taxon>
        <taxon>Metazoa</taxon>
        <taxon>Chordata</taxon>
        <taxon>Craniata</taxon>
        <taxon>Vertebrata</taxon>
        <taxon>Euteleostomi</taxon>
        <taxon>Actinopterygii</taxon>
        <taxon>Neopterygii</taxon>
        <taxon>Teleostei</taxon>
        <taxon>Ostariophysi</taxon>
        <taxon>Cypriniformes</taxon>
        <taxon>Cyprinidae</taxon>
        <taxon>Cyprininae</taxon>
        <taxon>Sinocyclocheilus</taxon>
    </lineage>
</organism>
<dbReference type="Proteomes" id="UP000472262">
    <property type="component" value="Unassembled WGS sequence"/>
</dbReference>
<dbReference type="Gene3D" id="6.20.210.20">
    <property type="entry name" value="THAP domain"/>
    <property type="match status" value="1"/>
</dbReference>
<dbReference type="InterPro" id="IPR038441">
    <property type="entry name" value="THAP_Znf_sf"/>
</dbReference>
<accession>A0A672JZJ2</accession>
<dbReference type="SMART" id="SM00692">
    <property type="entry name" value="DM3"/>
    <property type="match status" value="1"/>
</dbReference>
<evidence type="ECO:0000313" key="9">
    <source>
        <dbReference type="Proteomes" id="UP000472262"/>
    </source>
</evidence>
<dbReference type="SUPFAM" id="SSF57716">
    <property type="entry name" value="Glucocorticoid receptor-like (DNA-binding domain)"/>
    <property type="match status" value="1"/>
</dbReference>
<keyword evidence="6" id="KW-0804">Transcription</keyword>
<reference evidence="8" key="1">
    <citation type="submission" date="2025-08" db="UniProtKB">
        <authorList>
            <consortium name="Ensembl"/>
        </authorList>
    </citation>
    <scope>IDENTIFICATION</scope>
</reference>
<feature type="domain" description="THAP-type" evidence="7">
    <location>
        <begin position="1"/>
        <end position="93"/>
    </location>
</feature>
<dbReference type="PROSITE" id="PS50950">
    <property type="entry name" value="ZF_THAP"/>
    <property type="match status" value="1"/>
</dbReference>
<dbReference type="OMA" id="RTEMYFI"/>
<keyword evidence="4 5" id="KW-0238">DNA-binding</keyword>
<evidence type="ECO:0000256" key="5">
    <source>
        <dbReference type="PROSITE-ProRule" id="PRU00309"/>
    </source>
</evidence>
<dbReference type="PANTHER" id="PTHR46600">
    <property type="entry name" value="THAP DOMAIN-CONTAINING"/>
    <property type="match status" value="1"/>
</dbReference>
<keyword evidence="1" id="KW-0479">Metal-binding</keyword>
<dbReference type="GO" id="GO:0006357">
    <property type="term" value="P:regulation of transcription by RNA polymerase II"/>
    <property type="evidence" value="ECO:0007669"/>
    <property type="project" value="TreeGrafter"/>
</dbReference>
<dbReference type="InterPro" id="IPR026516">
    <property type="entry name" value="THAP1/10"/>
</dbReference>
<name>A0A672JZJ2_SINGR</name>
<dbReference type="PANTHER" id="PTHR46600:SF7">
    <property type="entry name" value="SI:DKEY-228B2.6-RELATED"/>
    <property type="match status" value="1"/>
</dbReference>
<keyword evidence="3" id="KW-0862">Zinc</keyword>
<keyword evidence="6" id="KW-0175">Coiled coil</keyword>
<protein>
    <recommendedName>
        <fullName evidence="6">THAP domain-containing protein 1</fullName>
    </recommendedName>
</protein>
<evidence type="ECO:0000256" key="6">
    <source>
        <dbReference type="RuleBase" id="RU369073"/>
    </source>
</evidence>
<dbReference type="Ensembl" id="ENSSGRT00000002193.1">
    <property type="protein sequence ID" value="ENSSGRP00000002008.1"/>
    <property type="gene ID" value="ENSSGRG00000001198.1"/>
</dbReference>
<evidence type="ECO:0000259" key="7">
    <source>
        <dbReference type="PROSITE" id="PS50950"/>
    </source>
</evidence>
<sequence>MVLTCAYPGCRNLFKSVRLRASTHAGKLTFHRFPTFEPDRLHLWLLALQMAIDTPMRLLKVWRVCSEHFSPDDFKAISGNQVLLKSSAVPMFVSQQAERKTTRVNSCGKIDFSPIPNV</sequence>
<dbReference type="GO" id="GO:0001935">
    <property type="term" value="P:endothelial cell proliferation"/>
    <property type="evidence" value="ECO:0007669"/>
    <property type="project" value="UniProtKB-UniRule"/>
</dbReference>
<dbReference type="SMART" id="SM00980">
    <property type="entry name" value="THAP"/>
    <property type="match status" value="1"/>
</dbReference>
<dbReference type="GO" id="GO:0000978">
    <property type="term" value="F:RNA polymerase II cis-regulatory region sequence-specific DNA binding"/>
    <property type="evidence" value="ECO:0007669"/>
    <property type="project" value="TreeGrafter"/>
</dbReference>